<keyword evidence="2" id="KW-1185">Reference proteome</keyword>
<dbReference type="HOGENOM" id="CLU_2427279_0_0_1"/>
<sequence>MAACCLSPVRAFHENFPGASACLTHKTTRTRVYVVAKLGAAGDISPLLISTWHLENLENYLGDRRSCLLAHRRPAEILFHVEQYETVAKLT</sequence>
<proteinExistence type="predicted"/>
<dbReference type="AlphaFoldDB" id="G9NM23"/>
<name>G9NM23_HYPAI</name>
<dbReference type="Proteomes" id="UP000005426">
    <property type="component" value="Unassembled WGS sequence"/>
</dbReference>
<organism evidence="1 2">
    <name type="scientific">Hypocrea atroviridis (strain ATCC 20476 / IMI 206040)</name>
    <name type="common">Trichoderma atroviride</name>
    <dbReference type="NCBI Taxonomy" id="452589"/>
    <lineage>
        <taxon>Eukaryota</taxon>
        <taxon>Fungi</taxon>
        <taxon>Dikarya</taxon>
        <taxon>Ascomycota</taxon>
        <taxon>Pezizomycotina</taxon>
        <taxon>Sordariomycetes</taxon>
        <taxon>Hypocreomycetidae</taxon>
        <taxon>Hypocreales</taxon>
        <taxon>Hypocreaceae</taxon>
        <taxon>Trichoderma</taxon>
    </lineage>
</organism>
<dbReference type="EMBL" id="ABDG02000019">
    <property type="protein sequence ID" value="EHK47956.1"/>
    <property type="molecule type" value="Genomic_DNA"/>
</dbReference>
<accession>G9NM23</accession>
<protein>
    <submittedName>
        <fullName evidence="1">Uncharacterized protein</fullName>
    </submittedName>
</protein>
<gene>
    <name evidence="1" type="ORF">TRIATDRAFT_298200</name>
</gene>
<reference evidence="1 2" key="1">
    <citation type="journal article" date="2011" name="Genome Biol.">
        <title>Comparative genome sequence analysis underscores mycoparasitism as the ancestral life style of Trichoderma.</title>
        <authorList>
            <person name="Kubicek C.P."/>
            <person name="Herrera-Estrella A."/>
            <person name="Seidl-Seiboth V."/>
            <person name="Martinez D.A."/>
            <person name="Druzhinina I.S."/>
            <person name="Thon M."/>
            <person name="Zeilinger S."/>
            <person name="Casas-Flores S."/>
            <person name="Horwitz B.A."/>
            <person name="Mukherjee P.K."/>
            <person name="Mukherjee M."/>
            <person name="Kredics L."/>
            <person name="Alcaraz L.D."/>
            <person name="Aerts A."/>
            <person name="Antal Z."/>
            <person name="Atanasova L."/>
            <person name="Cervantes-Badillo M.G."/>
            <person name="Challacombe J."/>
            <person name="Chertkov O."/>
            <person name="McCluskey K."/>
            <person name="Coulpier F."/>
            <person name="Deshpande N."/>
            <person name="von Doehren H."/>
            <person name="Ebbole D.J."/>
            <person name="Esquivel-Naranjo E.U."/>
            <person name="Fekete E."/>
            <person name="Flipphi M."/>
            <person name="Glaser F."/>
            <person name="Gomez-Rodriguez E.Y."/>
            <person name="Gruber S."/>
            <person name="Han C."/>
            <person name="Henrissat B."/>
            <person name="Hermosa R."/>
            <person name="Hernandez-Onate M."/>
            <person name="Karaffa L."/>
            <person name="Kosti I."/>
            <person name="Le Crom S."/>
            <person name="Lindquist E."/>
            <person name="Lucas S."/>
            <person name="Luebeck M."/>
            <person name="Luebeck P.S."/>
            <person name="Margeot A."/>
            <person name="Metz B."/>
            <person name="Misra M."/>
            <person name="Nevalainen H."/>
            <person name="Omann M."/>
            <person name="Packer N."/>
            <person name="Perrone G."/>
            <person name="Uresti-Rivera E.E."/>
            <person name="Salamov A."/>
            <person name="Schmoll M."/>
            <person name="Seiboth B."/>
            <person name="Shapiro H."/>
            <person name="Sukno S."/>
            <person name="Tamayo-Ramos J.A."/>
            <person name="Tisch D."/>
            <person name="Wiest A."/>
            <person name="Wilkinson H.H."/>
            <person name="Zhang M."/>
            <person name="Coutinho P.M."/>
            <person name="Kenerley C.M."/>
            <person name="Monte E."/>
            <person name="Baker S.E."/>
            <person name="Grigoriev I.V."/>
        </authorList>
    </citation>
    <scope>NUCLEOTIDE SEQUENCE [LARGE SCALE GENOMIC DNA]</scope>
    <source>
        <strain evidence="2">ATCC 20476 / IMI 206040</strain>
    </source>
</reference>
<comment type="caution">
    <text evidence="1">The sequence shown here is derived from an EMBL/GenBank/DDBJ whole genome shotgun (WGS) entry which is preliminary data.</text>
</comment>
<dbReference type="OrthoDB" id="10529231at2759"/>
<evidence type="ECO:0000313" key="2">
    <source>
        <dbReference type="Proteomes" id="UP000005426"/>
    </source>
</evidence>
<evidence type="ECO:0000313" key="1">
    <source>
        <dbReference type="EMBL" id="EHK47956.1"/>
    </source>
</evidence>